<name>A0A1G6NWC9_9BURK</name>
<feature type="transmembrane region" description="Helical" evidence="2">
    <location>
        <begin position="12"/>
        <end position="30"/>
    </location>
</feature>
<dbReference type="PROSITE" id="PS50887">
    <property type="entry name" value="GGDEF"/>
    <property type="match status" value="1"/>
</dbReference>
<evidence type="ECO:0000313" key="5">
    <source>
        <dbReference type="Proteomes" id="UP000198908"/>
    </source>
</evidence>
<evidence type="ECO:0000256" key="2">
    <source>
        <dbReference type="SAM" id="Phobius"/>
    </source>
</evidence>
<feature type="domain" description="GGDEF" evidence="3">
    <location>
        <begin position="413"/>
        <end position="546"/>
    </location>
</feature>
<dbReference type="InterPro" id="IPR029787">
    <property type="entry name" value="Nucleotide_cyclase"/>
</dbReference>
<reference evidence="5" key="1">
    <citation type="submission" date="2016-09" db="EMBL/GenBank/DDBJ databases">
        <authorList>
            <person name="Varghese N."/>
            <person name="Submissions S."/>
        </authorList>
    </citation>
    <scope>NUCLEOTIDE SEQUENCE [LARGE SCALE GENOMIC DNA]</scope>
    <source>
        <strain evidence="5">TNe-862</strain>
    </source>
</reference>
<dbReference type="Gene3D" id="3.30.70.270">
    <property type="match status" value="1"/>
</dbReference>
<dbReference type="CDD" id="cd01949">
    <property type="entry name" value="GGDEF"/>
    <property type="match status" value="1"/>
</dbReference>
<organism evidence="4 5">
    <name type="scientific">Paraburkholderia lycopersici</name>
    <dbReference type="NCBI Taxonomy" id="416944"/>
    <lineage>
        <taxon>Bacteria</taxon>
        <taxon>Pseudomonadati</taxon>
        <taxon>Pseudomonadota</taxon>
        <taxon>Betaproteobacteria</taxon>
        <taxon>Burkholderiales</taxon>
        <taxon>Burkholderiaceae</taxon>
        <taxon>Paraburkholderia</taxon>
    </lineage>
</organism>
<evidence type="ECO:0000256" key="1">
    <source>
        <dbReference type="ARBA" id="ARBA00012528"/>
    </source>
</evidence>
<keyword evidence="5" id="KW-1185">Reference proteome</keyword>
<dbReference type="CDD" id="cd18773">
    <property type="entry name" value="PDC1_HK_sensor"/>
    <property type="match status" value="1"/>
</dbReference>
<keyword evidence="2" id="KW-1133">Transmembrane helix</keyword>
<proteinExistence type="predicted"/>
<evidence type="ECO:0000313" key="4">
    <source>
        <dbReference type="EMBL" id="SDC71475.1"/>
    </source>
</evidence>
<dbReference type="InterPro" id="IPR000160">
    <property type="entry name" value="GGDEF_dom"/>
</dbReference>
<dbReference type="SMART" id="SM00267">
    <property type="entry name" value="GGDEF"/>
    <property type="match status" value="1"/>
</dbReference>
<dbReference type="GO" id="GO:0005886">
    <property type="term" value="C:plasma membrane"/>
    <property type="evidence" value="ECO:0007669"/>
    <property type="project" value="TreeGrafter"/>
</dbReference>
<dbReference type="FunFam" id="3.30.70.270:FF:000001">
    <property type="entry name" value="Diguanylate cyclase domain protein"/>
    <property type="match status" value="1"/>
</dbReference>
<dbReference type="Pfam" id="PF00990">
    <property type="entry name" value="GGDEF"/>
    <property type="match status" value="1"/>
</dbReference>
<keyword evidence="2" id="KW-0472">Membrane</keyword>
<feature type="transmembrane region" description="Helical" evidence="2">
    <location>
        <begin position="335"/>
        <end position="356"/>
    </location>
</feature>
<dbReference type="NCBIfam" id="TIGR00254">
    <property type="entry name" value="GGDEF"/>
    <property type="match status" value="1"/>
</dbReference>
<dbReference type="OrthoDB" id="9813903at2"/>
<dbReference type="RefSeq" id="WP_091997066.1">
    <property type="nucleotide sequence ID" value="NZ_FMYQ01000009.1"/>
</dbReference>
<dbReference type="InterPro" id="IPR029151">
    <property type="entry name" value="Sensor-like_sf"/>
</dbReference>
<dbReference type="InterPro" id="IPR050469">
    <property type="entry name" value="Diguanylate_Cyclase"/>
</dbReference>
<dbReference type="PANTHER" id="PTHR45138">
    <property type="entry name" value="REGULATORY COMPONENTS OF SENSORY TRANSDUCTION SYSTEM"/>
    <property type="match status" value="1"/>
</dbReference>
<accession>A0A1G6NWC9</accession>
<dbReference type="STRING" id="416944.SAMN05421548_109178"/>
<dbReference type="PANTHER" id="PTHR45138:SF24">
    <property type="entry name" value="DIGUANYLATE CYCLASE DGCC-RELATED"/>
    <property type="match status" value="1"/>
</dbReference>
<dbReference type="InterPro" id="IPR043128">
    <property type="entry name" value="Rev_trsase/Diguanyl_cyclase"/>
</dbReference>
<dbReference type="EC" id="2.7.7.65" evidence="1"/>
<evidence type="ECO:0000259" key="3">
    <source>
        <dbReference type="PROSITE" id="PS50887"/>
    </source>
</evidence>
<dbReference type="GO" id="GO:1902201">
    <property type="term" value="P:negative regulation of bacterial-type flagellum-dependent cell motility"/>
    <property type="evidence" value="ECO:0007669"/>
    <property type="project" value="TreeGrafter"/>
</dbReference>
<dbReference type="GO" id="GO:0052621">
    <property type="term" value="F:diguanylate cyclase activity"/>
    <property type="evidence" value="ECO:0007669"/>
    <property type="project" value="UniProtKB-EC"/>
</dbReference>
<protein>
    <recommendedName>
        <fullName evidence="1">diguanylate cyclase</fullName>
        <ecNumber evidence="1">2.7.7.65</ecNumber>
    </recommendedName>
</protein>
<dbReference type="AlphaFoldDB" id="A0A1G6NWC9"/>
<dbReference type="SUPFAM" id="SSF55073">
    <property type="entry name" value="Nucleotide cyclase"/>
    <property type="match status" value="1"/>
</dbReference>
<dbReference type="GO" id="GO:0043709">
    <property type="term" value="P:cell adhesion involved in single-species biofilm formation"/>
    <property type="evidence" value="ECO:0007669"/>
    <property type="project" value="TreeGrafter"/>
</dbReference>
<dbReference type="SUPFAM" id="SSF103190">
    <property type="entry name" value="Sensory domain-like"/>
    <property type="match status" value="1"/>
</dbReference>
<dbReference type="Gene3D" id="3.30.450.20">
    <property type="entry name" value="PAS domain"/>
    <property type="match status" value="1"/>
</dbReference>
<keyword evidence="2" id="KW-0812">Transmembrane</keyword>
<dbReference type="Proteomes" id="UP000198908">
    <property type="component" value="Unassembled WGS sequence"/>
</dbReference>
<dbReference type="EMBL" id="FMYQ01000009">
    <property type="protein sequence ID" value="SDC71475.1"/>
    <property type="molecule type" value="Genomic_DNA"/>
</dbReference>
<sequence length="559" mass="60104">MNRRLLRQTAGPIGVVVVALVCWAAAGWVADRMVRQEFLAALTTQRQMTRSVVDNMAEVIASDLAMSRAIPATMAETRVVQQALTEAAHYAASRDSTELARRKELQAVPQLAGVDGFLHDAQGFSGLDAIWLVNANGICVASSNAREKISYVGVDMSPRTYLNDTLLGAFSEAYGVGTASGEPGIFVAAPVYDEGLLVGAVVAKVGIARLRHWVTHPGTFVADSNGVIIMAHDSALEGHALPGSHIAEMNAVDRVNTYLRERFSTLGLQSAAQAAASEAPWVPNAEAARMVELPGRRAPALYEQRAGLNSGLSAHLVDPVNAWPELIANHRRDRLLIFLTLAGTAALGAVISVSWVRERRLHRATRDLAEQLQAANALLAAEARHDALTGALSRRYFLDLLRREIDAAYTAGKPLCMAIADLDYFKQINDRFGHPAGDRALQHFVETCRAELRADDAVGRLGGEEFGILLPATSLGTGLAVLDRLRQQVSKRICEELPEEAAMSVSIGVTELAASADQPERLMSRADLALYMAKAAGRDRCEAMTAEGVVPPRAAAPTW</sequence>
<gene>
    <name evidence="4" type="ORF">SAMN05421548_109178</name>
</gene>